<feature type="domain" description="DUF306" evidence="2">
    <location>
        <begin position="71"/>
        <end position="145"/>
    </location>
</feature>
<comment type="caution">
    <text evidence="3">The sequence shown here is derived from an EMBL/GenBank/DDBJ whole genome shotgun (WGS) entry which is preliminary data.</text>
</comment>
<dbReference type="InterPro" id="IPR005184">
    <property type="entry name" value="DUF306_Meta_HslJ"/>
</dbReference>
<dbReference type="PROSITE" id="PS51257">
    <property type="entry name" value="PROKAR_LIPOPROTEIN"/>
    <property type="match status" value="1"/>
</dbReference>
<evidence type="ECO:0000259" key="2">
    <source>
        <dbReference type="Pfam" id="PF03724"/>
    </source>
</evidence>
<dbReference type="EMBL" id="JBHSMA010000004">
    <property type="protein sequence ID" value="MFC5410935.1"/>
    <property type="molecule type" value="Genomic_DNA"/>
</dbReference>
<evidence type="ECO:0000313" key="4">
    <source>
        <dbReference type="Proteomes" id="UP001596106"/>
    </source>
</evidence>
<proteinExistence type="predicted"/>
<reference evidence="4" key="1">
    <citation type="journal article" date="2019" name="Int. J. Syst. Evol. Microbiol.">
        <title>The Global Catalogue of Microorganisms (GCM) 10K type strain sequencing project: providing services to taxonomists for standard genome sequencing and annotation.</title>
        <authorList>
            <consortium name="The Broad Institute Genomics Platform"/>
            <consortium name="The Broad Institute Genome Sequencing Center for Infectious Disease"/>
            <person name="Wu L."/>
            <person name="Ma J."/>
        </authorList>
    </citation>
    <scope>NUCLEOTIDE SEQUENCE [LARGE SCALE GENOMIC DNA]</scope>
    <source>
        <strain evidence="4">CCUG 55250</strain>
    </source>
</reference>
<dbReference type="Proteomes" id="UP001596106">
    <property type="component" value="Unassembled WGS sequence"/>
</dbReference>
<feature type="signal peptide" evidence="1">
    <location>
        <begin position="1"/>
        <end position="20"/>
    </location>
</feature>
<sequence>MKTILCLFSAILLISASCQDKTNTTIPPQLLSTTHIAGTFKLVEPASKFDVTLVMTPDSSSSEIKNRVAYTLSGRSSVNQYFGSFVGTTGSNDVQVSAIGSTKMAGPADAMQFESDYFKKLQAVKRYEITGNRLQLIIDGSNVLVYEKEK</sequence>
<organism evidence="3 4">
    <name type="scientific">Larkinella bovis</name>
    <dbReference type="NCBI Taxonomy" id="683041"/>
    <lineage>
        <taxon>Bacteria</taxon>
        <taxon>Pseudomonadati</taxon>
        <taxon>Bacteroidota</taxon>
        <taxon>Cytophagia</taxon>
        <taxon>Cytophagales</taxon>
        <taxon>Spirosomataceae</taxon>
        <taxon>Larkinella</taxon>
    </lineage>
</organism>
<accession>A0ABW0IBR0</accession>
<dbReference type="RefSeq" id="WP_379847154.1">
    <property type="nucleotide sequence ID" value="NZ_JBHSMA010000004.1"/>
</dbReference>
<gene>
    <name evidence="3" type="ORF">ACFPMF_16565</name>
</gene>
<protein>
    <submittedName>
        <fullName evidence="3">META domain-containing protein</fullName>
    </submittedName>
</protein>
<keyword evidence="4" id="KW-1185">Reference proteome</keyword>
<keyword evidence="1" id="KW-0732">Signal</keyword>
<dbReference type="Pfam" id="PF03724">
    <property type="entry name" value="META"/>
    <property type="match status" value="1"/>
</dbReference>
<name>A0ABW0IBR0_9BACT</name>
<feature type="chain" id="PRO_5045731711" evidence="1">
    <location>
        <begin position="21"/>
        <end position="150"/>
    </location>
</feature>
<evidence type="ECO:0000313" key="3">
    <source>
        <dbReference type="EMBL" id="MFC5410935.1"/>
    </source>
</evidence>
<dbReference type="Gene3D" id="2.40.128.270">
    <property type="match status" value="1"/>
</dbReference>
<evidence type="ECO:0000256" key="1">
    <source>
        <dbReference type="SAM" id="SignalP"/>
    </source>
</evidence>
<dbReference type="InterPro" id="IPR038670">
    <property type="entry name" value="HslJ-like_sf"/>
</dbReference>